<comment type="caution">
    <text evidence="3">The sequence shown here is derived from an EMBL/GenBank/DDBJ whole genome shotgun (WGS) entry which is preliminary data.</text>
</comment>
<evidence type="ECO:0000256" key="2">
    <source>
        <dbReference type="SAM" id="Phobius"/>
    </source>
</evidence>
<organism evidence="3 4">
    <name type="scientific">Nocardioides plantarum</name>
    <dbReference type="NCBI Taxonomy" id="29299"/>
    <lineage>
        <taxon>Bacteria</taxon>
        <taxon>Bacillati</taxon>
        <taxon>Actinomycetota</taxon>
        <taxon>Actinomycetes</taxon>
        <taxon>Propionibacteriales</taxon>
        <taxon>Nocardioidaceae</taxon>
        <taxon>Nocardioides</taxon>
    </lineage>
</organism>
<keyword evidence="2" id="KW-0472">Membrane</keyword>
<proteinExistence type="predicted"/>
<evidence type="ECO:0000313" key="4">
    <source>
        <dbReference type="Proteomes" id="UP001589750"/>
    </source>
</evidence>
<feature type="compositionally biased region" description="Pro residues" evidence="1">
    <location>
        <begin position="1"/>
        <end position="17"/>
    </location>
</feature>
<evidence type="ECO:0008006" key="5">
    <source>
        <dbReference type="Google" id="ProtNLM"/>
    </source>
</evidence>
<accession>A0ABV5K5I2</accession>
<feature type="transmembrane region" description="Helical" evidence="2">
    <location>
        <begin position="27"/>
        <end position="47"/>
    </location>
</feature>
<keyword evidence="2" id="KW-1133">Transmembrane helix</keyword>
<gene>
    <name evidence="3" type="ORF">ACFFRI_02980</name>
</gene>
<evidence type="ECO:0000256" key="1">
    <source>
        <dbReference type="SAM" id="MobiDB-lite"/>
    </source>
</evidence>
<protein>
    <recommendedName>
        <fullName evidence="5">Secreted protein</fullName>
    </recommendedName>
</protein>
<dbReference type="Proteomes" id="UP001589750">
    <property type="component" value="Unassembled WGS sequence"/>
</dbReference>
<name>A0ABV5K5I2_9ACTN</name>
<sequence>MTGVPLGPPPSGPPPTVRPAGGRPAGVMRVLGLPVLALVLVAGVLGVQLDKGGGEFEPLRPADACVERGVTSQAEGIEGLTERLVLLGVDGAACRLGVSREALTLELAQPGERSDAQVDALREGLEDAVRRMKRDGTLPPASDLADEALEDADLNRFLKAAIRALPDKVVDGALKTDDVLIRAIDDLDLRELLGNLDDQDDLNRQVEKAVTDAVKDSLLDRLRNLI</sequence>
<feature type="region of interest" description="Disordered" evidence="1">
    <location>
        <begin position="1"/>
        <end position="21"/>
    </location>
</feature>
<reference evidence="3 4" key="1">
    <citation type="submission" date="2024-09" db="EMBL/GenBank/DDBJ databases">
        <authorList>
            <person name="Sun Q."/>
            <person name="Mori K."/>
        </authorList>
    </citation>
    <scope>NUCLEOTIDE SEQUENCE [LARGE SCALE GENOMIC DNA]</scope>
    <source>
        <strain evidence="3 4">JCM 9626</strain>
    </source>
</reference>
<keyword evidence="4" id="KW-1185">Reference proteome</keyword>
<dbReference type="EMBL" id="JBHMDG010000002">
    <property type="protein sequence ID" value="MFB9311997.1"/>
    <property type="molecule type" value="Genomic_DNA"/>
</dbReference>
<keyword evidence="2" id="KW-0812">Transmembrane</keyword>
<dbReference type="RefSeq" id="WP_246084220.1">
    <property type="nucleotide sequence ID" value="NZ_JBHMDG010000002.1"/>
</dbReference>
<evidence type="ECO:0000313" key="3">
    <source>
        <dbReference type="EMBL" id="MFB9311997.1"/>
    </source>
</evidence>